<reference evidence="6" key="1">
    <citation type="submission" date="2018-02" db="EMBL/GenBank/DDBJ databases">
        <authorList>
            <person name="Kim S.-K."/>
            <person name="Jung H.-I."/>
            <person name="Lee S.-W."/>
        </authorList>
    </citation>
    <scope>NUCLEOTIDE SEQUENCE</scope>
    <source>
        <strain evidence="6">SK3146</strain>
    </source>
</reference>
<dbReference type="InterPro" id="IPR036388">
    <property type="entry name" value="WH-like_DNA-bd_sf"/>
</dbReference>
<sequence length="296" mass="34684">MNEKDCIMLQYVAEEQSLTKAAERLYITQPALTYRLHQMEKEFGVPIIVKNAKGTRLTPEGEYLAQYSKKMLDELGRMKEYIANMRNEVKGNLRIGVASYFGLYKLPPLLKQFRDMYSEVQMNVTCGLSTEIIELLIREEIQVGVVRGEYPWFEGKHLLHDEHICLVSQKELAMEELPSLPQICYKQPRFYAGSYAPLPFGETVSAWWHERFHEPPLVTMQVDSYETCKEMVKHGLGYTIIPGIFVSPEDRLHKVELFRKNGQPMKRHTWMLYKEHSLQLATVDRFVSFMKEQHRQ</sequence>
<proteinExistence type="inferred from homology"/>
<keyword evidence="4" id="KW-0804">Transcription</keyword>
<name>A0ABY4RQG4_9BACL</name>
<keyword evidence="7" id="KW-1185">Reference proteome</keyword>
<organism evidence="6 7">
    <name type="scientific">Paenibacillus konkukensis</name>
    <dbReference type="NCBI Taxonomy" id="2020716"/>
    <lineage>
        <taxon>Bacteria</taxon>
        <taxon>Bacillati</taxon>
        <taxon>Bacillota</taxon>
        <taxon>Bacilli</taxon>
        <taxon>Bacillales</taxon>
        <taxon>Paenibacillaceae</taxon>
        <taxon>Paenibacillus</taxon>
    </lineage>
</organism>
<dbReference type="CDD" id="cd05466">
    <property type="entry name" value="PBP2_LTTR_substrate"/>
    <property type="match status" value="1"/>
</dbReference>
<evidence type="ECO:0000256" key="2">
    <source>
        <dbReference type="ARBA" id="ARBA00023015"/>
    </source>
</evidence>
<evidence type="ECO:0000256" key="1">
    <source>
        <dbReference type="ARBA" id="ARBA00009437"/>
    </source>
</evidence>
<dbReference type="InterPro" id="IPR000847">
    <property type="entry name" value="LysR_HTH_N"/>
</dbReference>
<dbReference type="Proteomes" id="UP001057134">
    <property type="component" value="Chromosome"/>
</dbReference>
<dbReference type="Pfam" id="PF03466">
    <property type="entry name" value="LysR_substrate"/>
    <property type="match status" value="1"/>
</dbReference>
<comment type="similarity">
    <text evidence="1">Belongs to the LysR transcriptional regulatory family.</text>
</comment>
<gene>
    <name evidence="6" type="primary">cynR_3</name>
    <name evidence="6" type="ORF">SK3146_03972</name>
</gene>
<feature type="domain" description="HTH lysR-type" evidence="5">
    <location>
        <begin position="1"/>
        <end position="58"/>
    </location>
</feature>
<dbReference type="PANTHER" id="PTHR30126">
    <property type="entry name" value="HTH-TYPE TRANSCRIPTIONAL REGULATOR"/>
    <property type="match status" value="1"/>
</dbReference>
<dbReference type="PRINTS" id="PR00039">
    <property type="entry name" value="HTHLYSR"/>
</dbReference>
<dbReference type="Gene3D" id="1.10.10.10">
    <property type="entry name" value="Winged helix-like DNA-binding domain superfamily/Winged helix DNA-binding domain"/>
    <property type="match status" value="1"/>
</dbReference>
<reference evidence="6" key="2">
    <citation type="journal article" date="2021" name="J Anim Sci Technol">
        <title>Complete genome sequence of Paenibacillus konkukensis sp. nov. SK3146 as a potential probiotic strain.</title>
        <authorList>
            <person name="Jung H.I."/>
            <person name="Park S."/>
            <person name="Niu K.M."/>
            <person name="Lee S.W."/>
            <person name="Kothari D."/>
            <person name="Yi K.J."/>
            <person name="Kim S.K."/>
        </authorList>
    </citation>
    <scope>NUCLEOTIDE SEQUENCE</scope>
    <source>
        <strain evidence="6">SK3146</strain>
    </source>
</reference>
<protein>
    <submittedName>
        <fullName evidence="6">HTH-type transcriptional regulator CynR</fullName>
    </submittedName>
</protein>
<dbReference type="InterPro" id="IPR005119">
    <property type="entry name" value="LysR_subst-bd"/>
</dbReference>
<dbReference type="SUPFAM" id="SSF46785">
    <property type="entry name" value="Winged helix' DNA-binding domain"/>
    <property type="match status" value="1"/>
</dbReference>
<keyword evidence="2" id="KW-0805">Transcription regulation</keyword>
<evidence type="ECO:0000259" key="5">
    <source>
        <dbReference type="PROSITE" id="PS50931"/>
    </source>
</evidence>
<evidence type="ECO:0000313" key="6">
    <source>
        <dbReference type="EMBL" id="UQZ84717.1"/>
    </source>
</evidence>
<dbReference type="SUPFAM" id="SSF53850">
    <property type="entry name" value="Periplasmic binding protein-like II"/>
    <property type="match status" value="1"/>
</dbReference>
<dbReference type="Pfam" id="PF00126">
    <property type="entry name" value="HTH_1"/>
    <property type="match status" value="1"/>
</dbReference>
<dbReference type="Gene3D" id="3.40.190.290">
    <property type="match status" value="1"/>
</dbReference>
<dbReference type="InterPro" id="IPR036390">
    <property type="entry name" value="WH_DNA-bd_sf"/>
</dbReference>
<dbReference type="PROSITE" id="PS50931">
    <property type="entry name" value="HTH_LYSR"/>
    <property type="match status" value="1"/>
</dbReference>
<dbReference type="EMBL" id="CP027059">
    <property type="protein sequence ID" value="UQZ84717.1"/>
    <property type="molecule type" value="Genomic_DNA"/>
</dbReference>
<dbReference type="PANTHER" id="PTHR30126:SF78">
    <property type="entry name" value="HTH LYSR-TYPE DOMAIN-CONTAINING PROTEIN"/>
    <property type="match status" value="1"/>
</dbReference>
<accession>A0ABY4RQG4</accession>
<keyword evidence="3" id="KW-0238">DNA-binding</keyword>
<evidence type="ECO:0000256" key="4">
    <source>
        <dbReference type="ARBA" id="ARBA00023163"/>
    </source>
</evidence>
<evidence type="ECO:0000313" key="7">
    <source>
        <dbReference type="Proteomes" id="UP001057134"/>
    </source>
</evidence>
<evidence type="ECO:0000256" key="3">
    <source>
        <dbReference type="ARBA" id="ARBA00023125"/>
    </source>
</evidence>